<feature type="compositionally biased region" description="Polar residues" evidence="1">
    <location>
        <begin position="204"/>
        <end position="215"/>
    </location>
</feature>
<feature type="transmembrane region" description="Helical" evidence="2">
    <location>
        <begin position="97"/>
        <end position="121"/>
    </location>
</feature>
<proteinExistence type="predicted"/>
<organism evidence="3 4">
    <name type="scientific">Caenorhabditis auriculariae</name>
    <dbReference type="NCBI Taxonomy" id="2777116"/>
    <lineage>
        <taxon>Eukaryota</taxon>
        <taxon>Metazoa</taxon>
        <taxon>Ecdysozoa</taxon>
        <taxon>Nematoda</taxon>
        <taxon>Chromadorea</taxon>
        <taxon>Rhabditida</taxon>
        <taxon>Rhabditina</taxon>
        <taxon>Rhabditomorpha</taxon>
        <taxon>Rhabditoidea</taxon>
        <taxon>Rhabditidae</taxon>
        <taxon>Peloderinae</taxon>
        <taxon>Caenorhabditis</taxon>
    </lineage>
</organism>
<dbReference type="Proteomes" id="UP000835052">
    <property type="component" value="Unassembled WGS sequence"/>
</dbReference>
<feature type="compositionally biased region" description="Low complexity" evidence="1">
    <location>
        <begin position="192"/>
        <end position="201"/>
    </location>
</feature>
<evidence type="ECO:0000256" key="2">
    <source>
        <dbReference type="SAM" id="Phobius"/>
    </source>
</evidence>
<keyword evidence="2" id="KW-1133">Transmembrane helix</keyword>
<feature type="compositionally biased region" description="Polar residues" evidence="1">
    <location>
        <begin position="72"/>
        <end position="90"/>
    </location>
</feature>
<comment type="caution">
    <text evidence="3">The sequence shown here is derived from an EMBL/GenBank/DDBJ whole genome shotgun (WGS) entry which is preliminary data.</text>
</comment>
<evidence type="ECO:0000313" key="3">
    <source>
        <dbReference type="EMBL" id="CAD6192881.1"/>
    </source>
</evidence>
<feature type="region of interest" description="Disordered" evidence="1">
    <location>
        <begin position="56"/>
        <end position="90"/>
    </location>
</feature>
<accession>A0A8S1HET8</accession>
<keyword evidence="2" id="KW-0812">Transmembrane</keyword>
<evidence type="ECO:0000256" key="1">
    <source>
        <dbReference type="SAM" id="MobiDB-lite"/>
    </source>
</evidence>
<keyword evidence="4" id="KW-1185">Reference proteome</keyword>
<gene>
    <name evidence="3" type="ORF">CAUJ_LOCUS8800</name>
</gene>
<sequence length="237" mass="25760">MRFQRYEIDSVVPGAHRRRRNTMANEAAQSDAISTARPQAKLKSCWRNRGKVPPPLPPLLLRRHSTRPPADFSNSNEMPMENYSETSSHSGGIPNGALTVLIIAAVAIVSVVITLFCMLVNSRRLRRSQHRIQRINTLGAVSVGTPANPGQPRLPMYITPPSAFDPKLDAPPSYEEAVRSMPHTPVSPNPATSMMTTTVDETTPRSPANESTNPAQIEVRVEVADVPSGAAAVRSLA</sequence>
<feature type="region of interest" description="Disordered" evidence="1">
    <location>
        <begin position="178"/>
        <end position="219"/>
    </location>
</feature>
<dbReference type="OrthoDB" id="5851868at2759"/>
<protein>
    <submittedName>
        <fullName evidence="3">Uncharacterized protein</fullName>
    </submittedName>
</protein>
<name>A0A8S1HET8_9PELO</name>
<evidence type="ECO:0000313" key="4">
    <source>
        <dbReference type="Proteomes" id="UP000835052"/>
    </source>
</evidence>
<keyword evidence="2" id="KW-0472">Membrane</keyword>
<reference evidence="3" key="1">
    <citation type="submission" date="2020-10" db="EMBL/GenBank/DDBJ databases">
        <authorList>
            <person name="Kikuchi T."/>
        </authorList>
    </citation>
    <scope>NUCLEOTIDE SEQUENCE</scope>
    <source>
        <strain evidence="3">NKZ352</strain>
    </source>
</reference>
<dbReference type="EMBL" id="CAJGYM010000030">
    <property type="protein sequence ID" value="CAD6192881.1"/>
    <property type="molecule type" value="Genomic_DNA"/>
</dbReference>
<dbReference type="AlphaFoldDB" id="A0A8S1HET8"/>